<evidence type="ECO:0000313" key="2">
    <source>
        <dbReference type="Proteomes" id="UP000195569"/>
    </source>
</evidence>
<gene>
    <name evidence="1" type="ORF">BN2476_110071</name>
</gene>
<dbReference type="EMBL" id="CYGY02000011">
    <property type="protein sequence ID" value="SIT37037.1"/>
    <property type="molecule type" value="Genomic_DNA"/>
</dbReference>
<name>A0A1N7RPK3_9BURK</name>
<keyword evidence="2" id="KW-1185">Reference proteome</keyword>
<reference evidence="1" key="1">
    <citation type="submission" date="2016-12" db="EMBL/GenBank/DDBJ databases">
        <authorList>
            <person name="Moulin L."/>
        </authorList>
    </citation>
    <scope>NUCLEOTIDE SEQUENCE [LARGE SCALE GENOMIC DNA]</scope>
    <source>
        <strain evidence="1">STM 7183</strain>
    </source>
</reference>
<dbReference type="AlphaFoldDB" id="A0A1N7RPK3"/>
<evidence type="ECO:0000313" key="1">
    <source>
        <dbReference type="EMBL" id="SIT37037.1"/>
    </source>
</evidence>
<sequence>MAKYMRKENLGRKFSHAVCLDSLLIRMTAANAHPAESPKGTVHFFPSLPLYRHGKENVPPDPPAGS</sequence>
<accession>A0A1N7RPK3</accession>
<dbReference type="Proteomes" id="UP000195569">
    <property type="component" value="Unassembled WGS sequence"/>
</dbReference>
<comment type="caution">
    <text evidence="1">The sequence shown here is derived from an EMBL/GenBank/DDBJ whole genome shotgun (WGS) entry which is preliminary data.</text>
</comment>
<organism evidence="1 2">
    <name type="scientific">Paraburkholderia piptadeniae</name>
    <dbReference type="NCBI Taxonomy" id="1701573"/>
    <lineage>
        <taxon>Bacteria</taxon>
        <taxon>Pseudomonadati</taxon>
        <taxon>Pseudomonadota</taxon>
        <taxon>Betaproteobacteria</taxon>
        <taxon>Burkholderiales</taxon>
        <taxon>Burkholderiaceae</taxon>
        <taxon>Paraburkholderia</taxon>
    </lineage>
</organism>
<protein>
    <submittedName>
        <fullName evidence="1">Uncharacterized protein</fullName>
    </submittedName>
</protein>
<proteinExistence type="predicted"/>